<name>A0ABW2ILV9_9PROT</name>
<proteinExistence type="predicted"/>
<dbReference type="InterPro" id="IPR029058">
    <property type="entry name" value="AB_hydrolase_fold"/>
</dbReference>
<dbReference type="EMBL" id="JBHTBR010000005">
    <property type="protein sequence ID" value="MFC7292146.1"/>
    <property type="molecule type" value="Genomic_DNA"/>
</dbReference>
<keyword evidence="4" id="KW-1185">Reference proteome</keyword>
<evidence type="ECO:0000313" key="4">
    <source>
        <dbReference type="Proteomes" id="UP001596492"/>
    </source>
</evidence>
<dbReference type="PANTHER" id="PTHR43798">
    <property type="entry name" value="MONOACYLGLYCEROL LIPASE"/>
    <property type="match status" value="1"/>
</dbReference>
<evidence type="ECO:0000313" key="3">
    <source>
        <dbReference type="EMBL" id="MFC7292146.1"/>
    </source>
</evidence>
<dbReference type="SUPFAM" id="SSF53474">
    <property type="entry name" value="alpha/beta-Hydrolases"/>
    <property type="match status" value="1"/>
</dbReference>
<evidence type="ECO:0000256" key="1">
    <source>
        <dbReference type="ARBA" id="ARBA00022801"/>
    </source>
</evidence>
<dbReference type="Gene3D" id="3.40.50.1820">
    <property type="entry name" value="alpha/beta hydrolase"/>
    <property type="match status" value="1"/>
</dbReference>
<feature type="domain" description="AB hydrolase-1" evidence="2">
    <location>
        <begin position="5"/>
        <end position="242"/>
    </location>
</feature>
<protein>
    <submittedName>
        <fullName evidence="3">Alpha/beta hydrolase</fullName>
    </submittedName>
</protein>
<evidence type="ECO:0000259" key="2">
    <source>
        <dbReference type="Pfam" id="PF12697"/>
    </source>
</evidence>
<dbReference type="Pfam" id="PF12697">
    <property type="entry name" value="Abhydrolase_6"/>
    <property type="match status" value="1"/>
</dbReference>
<comment type="caution">
    <text evidence="3">The sequence shown here is derived from an EMBL/GenBank/DDBJ whole genome shotgun (WGS) entry which is preliminary data.</text>
</comment>
<organism evidence="3 4">
    <name type="scientific">Hirschia litorea</name>
    <dbReference type="NCBI Taxonomy" id="1199156"/>
    <lineage>
        <taxon>Bacteria</taxon>
        <taxon>Pseudomonadati</taxon>
        <taxon>Pseudomonadota</taxon>
        <taxon>Alphaproteobacteria</taxon>
        <taxon>Hyphomonadales</taxon>
        <taxon>Hyphomonadaceae</taxon>
        <taxon>Hirschia</taxon>
    </lineage>
</organism>
<keyword evidence="1 3" id="KW-0378">Hydrolase</keyword>
<dbReference type="RefSeq" id="WP_382167385.1">
    <property type="nucleotide sequence ID" value="NZ_JBHTBR010000005.1"/>
</dbReference>
<dbReference type="Proteomes" id="UP001596492">
    <property type="component" value="Unassembled WGS sequence"/>
</dbReference>
<reference evidence="4" key="1">
    <citation type="journal article" date="2019" name="Int. J. Syst. Evol. Microbiol.">
        <title>The Global Catalogue of Microorganisms (GCM) 10K type strain sequencing project: providing services to taxonomists for standard genome sequencing and annotation.</title>
        <authorList>
            <consortium name="The Broad Institute Genomics Platform"/>
            <consortium name="The Broad Institute Genome Sequencing Center for Infectious Disease"/>
            <person name="Wu L."/>
            <person name="Ma J."/>
        </authorList>
    </citation>
    <scope>NUCLEOTIDE SEQUENCE [LARGE SCALE GENOMIC DNA]</scope>
    <source>
        <strain evidence="4">CCUG 51308</strain>
    </source>
</reference>
<accession>A0ABW2ILV9</accession>
<dbReference type="InterPro" id="IPR000073">
    <property type="entry name" value="AB_hydrolase_1"/>
</dbReference>
<sequence length="282" mass="30598">MGKSILFLHGLGGSGDDWDQVIPLFEACGWRCEAPTLFQHLRTRQTPPEALDNLGFNDWIKASAAYAEHLTNEEGEKPLVIGHCIGGLVAQKLVEYGDVSGGVFISPTPDAASHITGRKLSKSLNFSAFLLTMRANNSPLRSVGLGWGMLNNVASHERAAIIENMRYESSRLSSELANPLSIPGQTSRVTTQEVNVPTMTITCGKDRAISKSTVQLTAANWTKAKTVGLSLTFPNIGHWPFKEVGSETMFSSVLEWANTVECIKTRPAMPRKTAKIISLSAA</sequence>
<dbReference type="PANTHER" id="PTHR43798:SF31">
    <property type="entry name" value="AB HYDROLASE SUPERFAMILY PROTEIN YCLE"/>
    <property type="match status" value="1"/>
</dbReference>
<dbReference type="InterPro" id="IPR050266">
    <property type="entry name" value="AB_hydrolase_sf"/>
</dbReference>
<gene>
    <name evidence="3" type="ORF">ACFQS8_11005</name>
</gene>
<dbReference type="GO" id="GO:0016787">
    <property type="term" value="F:hydrolase activity"/>
    <property type="evidence" value="ECO:0007669"/>
    <property type="project" value="UniProtKB-KW"/>
</dbReference>